<dbReference type="Gene3D" id="3.40.50.720">
    <property type="entry name" value="NAD(P)-binding Rossmann-like Domain"/>
    <property type="match status" value="1"/>
</dbReference>
<keyword evidence="2" id="KW-0560">Oxidoreductase</keyword>
<dbReference type="Proteomes" id="UP001614394">
    <property type="component" value="Unassembled WGS sequence"/>
</dbReference>
<dbReference type="Gene3D" id="3.30.360.10">
    <property type="entry name" value="Dihydrodipicolinate Reductase, domain 2"/>
    <property type="match status" value="1"/>
</dbReference>
<comment type="similarity">
    <text evidence="1">Belongs to the Gfo/Idh/MocA family.</text>
</comment>
<keyword evidence="6" id="KW-1185">Reference proteome</keyword>
<feature type="domain" description="GFO/IDH/MocA-like oxidoreductase" evidence="4">
    <location>
        <begin position="140"/>
        <end position="254"/>
    </location>
</feature>
<dbReference type="PANTHER" id="PTHR22604">
    <property type="entry name" value="OXIDOREDUCTASES"/>
    <property type="match status" value="1"/>
</dbReference>
<dbReference type="Pfam" id="PF01408">
    <property type="entry name" value="GFO_IDH_MocA"/>
    <property type="match status" value="1"/>
</dbReference>
<proteinExistence type="inferred from homology"/>
<dbReference type="InterPro" id="IPR050984">
    <property type="entry name" value="Gfo/Idh/MocA_domain"/>
</dbReference>
<protein>
    <submittedName>
        <fullName evidence="5">Gfo/Idh/MocA family protein</fullName>
    </submittedName>
</protein>
<evidence type="ECO:0000259" key="4">
    <source>
        <dbReference type="Pfam" id="PF22725"/>
    </source>
</evidence>
<dbReference type="InterPro" id="IPR000683">
    <property type="entry name" value="Gfo/Idh/MocA-like_OxRdtase_N"/>
</dbReference>
<evidence type="ECO:0000313" key="6">
    <source>
        <dbReference type="Proteomes" id="UP001614394"/>
    </source>
</evidence>
<evidence type="ECO:0000259" key="3">
    <source>
        <dbReference type="Pfam" id="PF01408"/>
    </source>
</evidence>
<accession>A0ABW8C8D8</accession>
<dbReference type="PANTHER" id="PTHR22604:SF105">
    <property type="entry name" value="TRANS-1,2-DIHYDROBENZENE-1,2-DIOL DEHYDROGENASE"/>
    <property type="match status" value="1"/>
</dbReference>
<name>A0ABW8C8D8_9ACTN</name>
<dbReference type="EMBL" id="JBITYG010000005">
    <property type="protein sequence ID" value="MFI9102698.1"/>
    <property type="molecule type" value="Genomic_DNA"/>
</dbReference>
<dbReference type="RefSeq" id="WP_399650685.1">
    <property type="nucleotide sequence ID" value="NZ_JBITYG010000005.1"/>
</dbReference>
<gene>
    <name evidence="5" type="ORF">ACIGXA_19475</name>
</gene>
<evidence type="ECO:0000256" key="1">
    <source>
        <dbReference type="ARBA" id="ARBA00010928"/>
    </source>
</evidence>
<comment type="caution">
    <text evidence="5">The sequence shown here is derived from an EMBL/GenBank/DDBJ whole genome shotgun (WGS) entry which is preliminary data.</text>
</comment>
<feature type="domain" description="Gfo/Idh/MocA-like oxidoreductase N-terminal" evidence="3">
    <location>
        <begin position="12"/>
        <end position="130"/>
    </location>
</feature>
<evidence type="ECO:0000256" key="2">
    <source>
        <dbReference type="ARBA" id="ARBA00023002"/>
    </source>
</evidence>
<dbReference type="Pfam" id="PF22725">
    <property type="entry name" value="GFO_IDH_MocA_C3"/>
    <property type="match status" value="1"/>
</dbReference>
<dbReference type="InterPro" id="IPR055170">
    <property type="entry name" value="GFO_IDH_MocA-like_dom"/>
</dbReference>
<dbReference type="SUPFAM" id="SSF55347">
    <property type="entry name" value="Glyceraldehyde-3-phosphate dehydrogenase-like, C-terminal domain"/>
    <property type="match status" value="1"/>
</dbReference>
<organism evidence="5 6">
    <name type="scientific">Streptomyces fildesensis</name>
    <dbReference type="NCBI Taxonomy" id="375757"/>
    <lineage>
        <taxon>Bacteria</taxon>
        <taxon>Bacillati</taxon>
        <taxon>Actinomycetota</taxon>
        <taxon>Actinomycetes</taxon>
        <taxon>Kitasatosporales</taxon>
        <taxon>Streptomycetaceae</taxon>
        <taxon>Streptomyces</taxon>
    </lineage>
</organism>
<sequence length="332" mass="35592">MSEPEPASGILRLGVLGCADFAWRKMLPAIATVPELRITALASRDSAKAARFADRFGGEPVTGYEALLEREDVDAVYVVLPTGLHHRWALRALDAGKHVLAEKSLTTGADEAAELVAAARDHGLWLMENFLFLHHSQHPAVRERIDAGAIGAPRVFSAAFGVPPRPAGDIRNSPELGGGALLDVGAYTVRAATYFLGPDLTLAGSQLRIDGRTGVDVGGSALFHTPAGVSAELSFGFDSSYRTTYALWGSEGRISVDRAFTPPADLLPSVRWERQDSVQDLVLPADDQYANGARAFAHRVLTGAPFDAYGESLVHQAALLEQIRDRAHHVTV</sequence>
<reference evidence="5 6" key="1">
    <citation type="submission" date="2024-10" db="EMBL/GenBank/DDBJ databases">
        <title>The Natural Products Discovery Center: Release of the First 8490 Sequenced Strains for Exploring Actinobacteria Biosynthetic Diversity.</title>
        <authorList>
            <person name="Kalkreuter E."/>
            <person name="Kautsar S.A."/>
            <person name="Yang D."/>
            <person name="Bader C.D."/>
            <person name="Teijaro C.N."/>
            <person name="Fluegel L."/>
            <person name="Davis C.M."/>
            <person name="Simpson J.R."/>
            <person name="Lauterbach L."/>
            <person name="Steele A.D."/>
            <person name="Gui C."/>
            <person name="Meng S."/>
            <person name="Li G."/>
            <person name="Viehrig K."/>
            <person name="Ye F."/>
            <person name="Su P."/>
            <person name="Kiefer A.F."/>
            <person name="Nichols A."/>
            <person name="Cepeda A.J."/>
            <person name="Yan W."/>
            <person name="Fan B."/>
            <person name="Jiang Y."/>
            <person name="Adhikari A."/>
            <person name="Zheng C.-J."/>
            <person name="Schuster L."/>
            <person name="Cowan T.M."/>
            <person name="Smanski M.J."/>
            <person name="Chevrette M.G."/>
            <person name="De Carvalho L.P.S."/>
            <person name="Shen B."/>
        </authorList>
    </citation>
    <scope>NUCLEOTIDE SEQUENCE [LARGE SCALE GENOMIC DNA]</scope>
    <source>
        <strain evidence="5 6">NPDC053399</strain>
    </source>
</reference>
<dbReference type="InterPro" id="IPR036291">
    <property type="entry name" value="NAD(P)-bd_dom_sf"/>
</dbReference>
<evidence type="ECO:0000313" key="5">
    <source>
        <dbReference type="EMBL" id="MFI9102698.1"/>
    </source>
</evidence>
<dbReference type="SUPFAM" id="SSF51735">
    <property type="entry name" value="NAD(P)-binding Rossmann-fold domains"/>
    <property type="match status" value="1"/>
</dbReference>